<dbReference type="RefSeq" id="WP_144073547.1">
    <property type="nucleotide sequence ID" value="NZ_CP076128.1"/>
</dbReference>
<dbReference type="PROSITE" id="PS51257">
    <property type="entry name" value="PROKAR_LIPOPROTEIN"/>
    <property type="match status" value="1"/>
</dbReference>
<sequence>MNIIYIKKTIIALIVFISCTTISNAQNLKAVQADDSGLYGFKKEAEIEWKIPPQFENAFNFSNTGIAVIKTQSGYSLINTKGKIITNQYYDRFGWSDDADTTRAPLFYGSLVGVKKNGVWGVINTKGKVIISPQFKYLNYFSDGVSIVENKKGRLGAVDTNGKEIIPITFQSLRFLAGGLPLLVAKNNGVQGVINLKGEWVLPLDYITVKWAGNKLLAAMTQKGEWLFVYHNGEHYSEEFYSNWKWYHKQKKLLLNRNGRLGLLDENANVIFETKCKTISFDDSSIIAEKFPQIELGNTNRELLSTWYCDSLSFAGDSLIRYYTSGKVGVATSKGINKFYNFYSEVSDFIDGQAIVKKNNKFGVCDVNGALIIPVKYNSIKRMPTGHYWTLDKESYPDVYNKQGENLTKHKYDMIGEFSQGKYLVRRARLYGYLNADLSEWISPQFKDAESFVGPYAVVRTSDYYGVIDLEKKWEITPIVDRLKTISEGLYYFEDNQEWGTLSIKGIEWFRTDSATVESFTNGFVVMKRRGNYGLLTNKGELSLHTKYDSLDLSHLQNDRVDMYLDSTWLYKSVFNEDGEPLRDAYQQYSNVEEPTEGFAAVKVGDRYGFMDYLGRMRLSCRYQAVKPFSEGLSAFELNNRWGYINKEDQIVLQPKYQELMPLKEDMAKAKLLNKWGVINSSGKIIIPLNYENVKRTSYNNWYVWEKGGEMGIYTPGGIKGIYGKYDNIIDLGNNYVIVSEQGKLGVDRIDGFLIWPQRYHSVKLLSNKEWFSLKHQGEELSVKLL</sequence>
<name>A0ABX8GRB4_9BACT</name>
<organism evidence="2 3">
    <name type="scientific">Flammeovirga kamogawensis</name>
    <dbReference type="NCBI Taxonomy" id="373891"/>
    <lineage>
        <taxon>Bacteria</taxon>
        <taxon>Pseudomonadati</taxon>
        <taxon>Bacteroidota</taxon>
        <taxon>Cytophagia</taxon>
        <taxon>Cytophagales</taxon>
        <taxon>Flammeovirgaceae</taxon>
        <taxon>Flammeovirga</taxon>
    </lineage>
</organism>
<reference evidence="2 3" key="1">
    <citation type="submission" date="2021-05" db="EMBL/GenBank/DDBJ databases">
        <title>Comparative genomic studies on the polysaccharide-degrading batcterial strains of the Flammeovirga genus.</title>
        <authorList>
            <person name="Zewei F."/>
            <person name="Zheng Z."/>
            <person name="Yu L."/>
            <person name="Ruyue G."/>
            <person name="Yanhong M."/>
            <person name="Yuanyuan C."/>
            <person name="Jingyan G."/>
            <person name="Wenjun H."/>
        </authorList>
    </citation>
    <scope>NUCLEOTIDE SEQUENCE [LARGE SCALE GENOMIC DNA]</scope>
    <source>
        <strain evidence="2 3">YS10</strain>
    </source>
</reference>
<gene>
    <name evidence="2" type="ORF">KM029_12220</name>
</gene>
<feature type="signal peptide" evidence="1">
    <location>
        <begin position="1"/>
        <end position="25"/>
    </location>
</feature>
<dbReference type="InterPro" id="IPR032774">
    <property type="entry name" value="WG_beta_rep"/>
</dbReference>
<dbReference type="PANTHER" id="PTHR37841">
    <property type="entry name" value="GLR2918 PROTEIN"/>
    <property type="match status" value="1"/>
</dbReference>
<evidence type="ECO:0000256" key="1">
    <source>
        <dbReference type="SAM" id="SignalP"/>
    </source>
</evidence>
<proteinExistence type="predicted"/>
<evidence type="ECO:0000313" key="2">
    <source>
        <dbReference type="EMBL" id="QWG06118.1"/>
    </source>
</evidence>
<dbReference type="PANTHER" id="PTHR37841:SF1">
    <property type="entry name" value="DUF3298 DOMAIN-CONTAINING PROTEIN"/>
    <property type="match status" value="1"/>
</dbReference>
<evidence type="ECO:0000313" key="3">
    <source>
        <dbReference type="Proteomes" id="UP000682802"/>
    </source>
</evidence>
<feature type="chain" id="PRO_5045423695" evidence="1">
    <location>
        <begin position="26"/>
        <end position="786"/>
    </location>
</feature>
<accession>A0ABX8GRB4</accession>
<dbReference type="Pfam" id="PF14903">
    <property type="entry name" value="WG_beta_rep"/>
    <property type="match status" value="6"/>
</dbReference>
<keyword evidence="3" id="KW-1185">Reference proteome</keyword>
<dbReference type="EMBL" id="CP076128">
    <property type="protein sequence ID" value="QWG06118.1"/>
    <property type="molecule type" value="Genomic_DNA"/>
</dbReference>
<protein>
    <submittedName>
        <fullName evidence="2">WG repeat-containing protein</fullName>
    </submittedName>
</protein>
<dbReference type="Proteomes" id="UP000682802">
    <property type="component" value="Chromosome 1"/>
</dbReference>
<keyword evidence="1" id="KW-0732">Signal</keyword>